<sequence length="105" mass="12205">MTNHPNRLTIAAAVKLVMERDGKKHVWFGQERIWHEAYELARGAANVHPNDVWKRVRSALAASNLFEQTQYIRAADWSGREILHPRYVLKSKPDQYKSAFNTKNC</sequence>
<dbReference type="EMBL" id="BDOQ01000010">
    <property type="protein sequence ID" value="GBG14844.1"/>
    <property type="molecule type" value="Genomic_DNA"/>
</dbReference>
<keyword evidence="2" id="KW-1185">Reference proteome</keyword>
<dbReference type="RefSeq" id="WP_109016028.1">
    <property type="nucleotide sequence ID" value="NZ_BDOQ01000010.1"/>
</dbReference>
<name>A0A2R5FEG3_9PROT</name>
<gene>
    <name evidence="1" type="ORF">NMK_2445</name>
</gene>
<reference evidence="1 2" key="1">
    <citation type="journal article" date="2018" name="Environ. Microbiol.">
        <title>Isolation and genomic characterization of Novimethylophilus kurashikiensis gen. nov. sp. nov., a new lanthanide-dependent methylotrophic species of Methylophilaceae.</title>
        <authorList>
            <person name="Lv H."/>
            <person name="Sahin N."/>
            <person name="Tani A."/>
        </authorList>
    </citation>
    <scope>NUCLEOTIDE SEQUENCE [LARGE SCALE GENOMIC DNA]</scope>
    <source>
        <strain evidence="1 2">La2-4</strain>
    </source>
</reference>
<proteinExistence type="predicted"/>
<evidence type="ECO:0000313" key="2">
    <source>
        <dbReference type="Proteomes" id="UP000245081"/>
    </source>
</evidence>
<dbReference type="Proteomes" id="UP000245081">
    <property type="component" value="Unassembled WGS sequence"/>
</dbReference>
<evidence type="ECO:0000313" key="1">
    <source>
        <dbReference type="EMBL" id="GBG14844.1"/>
    </source>
</evidence>
<protein>
    <submittedName>
        <fullName evidence="1">Chemotaxis protein</fullName>
    </submittedName>
</protein>
<accession>A0A2R5FEG3</accession>
<organism evidence="1 2">
    <name type="scientific">Novimethylophilus kurashikiensis</name>
    <dbReference type="NCBI Taxonomy" id="1825523"/>
    <lineage>
        <taxon>Bacteria</taxon>
        <taxon>Pseudomonadati</taxon>
        <taxon>Pseudomonadota</taxon>
        <taxon>Betaproteobacteria</taxon>
        <taxon>Nitrosomonadales</taxon>
        <taxon>Methylophilaceae</taxon>
        <taxon>Novimethylophilus</taxon>
    </lineage>
</organism>
<comment type="caution">
    <text evidence="1">The sequence shown here is derived from an EMBL/GenBank/DDBJ whole genome shotgun (WGS) entry which is preliminary data.</text>
</comment>
<dbReference type="AlphaFoldDB" id="A0A2R5FEG3"/>